<keyword evidence="2 5" id="KW-0812">Transmembrane</keyword>
<feature type="transmembrane region" description="Helical" evidence="6">
    <location>
        <begin position="382"/>
        <end position="402"/>
    </location>
</feature>
<feature type="domain" description="NADH:quinone oxidoreductase/Mrp antiporter transmembrane" evidence="8">
    <location>
        <begin position="119"/>
        <end position="338"/>
    </location>
</feature>
<evidence type="ECO:0000256" key="5">
    <source>
        <dbReference type="RuleBase" id="RU000320"/>
    </source>
</evidence>
<dbReference type="Proteomes" id="UP001226691">
    <property type="component" value="Unassembled WGS sequence"/>
</dbReference>
<evidence type="ECO:0000256" key="2">
    <source>
        <dbReference type="ARBA" id="ARBA00022692"/>
    </source>
</evidence>
<evidence type="ECO:0000256" key="4">
    <source>
        <dbReference type="ARBA" id="ARBA00023136"/>
    </source>
</evidence>
<evidence type="ECO:0000256" key="1">
    <source>
        <dbReference type="ARBA" id="ARBA00004127"/>
    </source>
</evidence>
<evidence type="ECO:0000256" key="7">
    <source>
        <dbReference type="SAM" id="SignalP"/>
    </source>
</evidence>
<proteinExistence type="predicted"/>
<evidence type="ECO:0000313" key="10">
    <source>
        <dbReference type="EMBL" id="MDQ1124123.1"/>
    </source>
</evidence>
<evidence type="ECO:0000256" key="6">
    <source>
        <dbReference type="SAM" id="Phobius"/>
    </source>
</evidence>
<dbReference type="PANTHER" id="PTHR42829">
    <property type="entry name" value="NADH-UBIQUINONE OXIDOREDUCTASE CHAIN 5"/>
    <property type="match status" value="1"/>
</dbReference>
<dbReference type="EMBL" id="JAUTBF010000001">
    <property type="protein sequence ID" value="MDQ1124123.1"/>
    <property type="molecule type" value="Genomic_DNA"/>
</dbReference>
<feature type="transmembrane region" description="Helical" evidence="6">
    <location>
        <begin position="69"/>
        <end position="90"/>
    </location>
</feature>
<comment type="caution">
    <text evidence="10">The sequence shown here is derived from an EMBL/GenBank/DDBJ whole genome shotgun (WGS) entry which is preliminary data.</text>
</comment>
<dbReference type="Pfam" id="PF00662">
    <property type="entry name" value="Proton_antipo_N"/>
    <property type="match status" value="1"/>
</dbReference>
<feature type="transmembrane region" description="Helical" evidence="6">
    <location>
        <begin position="288"/>
        <end position="309"/>
    </location>
</feature>
<sequence>MVESTMLAVAVAAPWVAAVIAVPRAATAATAARAAAAITAAGALAAIGGATLRAAGGAPAEETAWAGDALAVVMLILVSGLSAVIQVYALRYLRGDDRQRWFVIWANALTGSSAVMVSAGSVLVFTAGWIAAGICLVSLLGTYGTLPQARQGMRRTALNLLIADTPLVLAALVLTVAAGGDVSFARLTSVLPSESAGIVALLLVVSALGRSAQVPFHRWLPATLSAPTPVSALLHAGVVNAGAILLIRFSPLIAPMAAAMLLIFAAGAVTLVYATAVRLVKPDVKGRLVFSTAGQMGFMMMAVGMGAFAGAVFHLIAHALYKSAMFLSAGSGVAVRAEHRSWPTPPPARPARTVTAIALAVALAVAVLAGGQALLAARIAPANLALLCFVACTAIVAVTAGLRRSMTPGTVIGAAAGLIGGGLLYLCFLESFHHLIAPASGARPASPWLLLLPGLLLLALELVTRSGRIGGALHRALYARAVAASSVRPAPRTALTPSHRIGVAP</sequence>
<dbReference type="InterPro" id="IPR003945">
    <property type="entry name" value="NU5C-like"/>
</dbReference>
<comment type="subcellular location">
    <subcellularLocation>
        <location evidence="1">Endomembrane system</location>
        <topology evidence="1">Multi-pass membrane protein</topology>
    </subcellularLocation>
    <subcellularLocation>
        <location evidence="5">Membrane</location>
        <topology evidence="5">Multi-pass membrane protein</topology>
    </subcellularLocation>
</comment>
<name>A0ABU0TWS6_MICTR</name>
<feature type="transmembrane region" description="Helical" evidence="6">
    <location>
        <begin position="129"/>
        <end position="146"/>
    </location>
</feature>
<dbReference type="PRINTS" id="PR01434">
    <property type="entry name" value="NADHDHGNASE5"/>
</dbReference>
<evidence type="ECO:0000256" key="3">
    <source>
        <dbReference type="ARBA" id="ARBA00022989"/>
    </source>
</evidence>
<reference evidence="10 11" key="1">
    <citation type="submission" date="2023-07" db="EMBL/GenBank/DDBJ databases">
        <title>Functional and genomic diversity of the sorghum phyllosphere microbiome.</title>
        <authorList>
            <person name="Shade A."/>
        </authorList>
    </citation>
    <scope>NUCLEOTIDE SEQUENCE [LARGE SCALE GENOMIC DNA]</scope>
    <source>
        <strain evidence="10 11">SORGH_AS_1207</strain>
    </source>
</reference>
<dbReference type="PANTHER" id="PTHR42829:SF1">
    <property type="entry name" value="INORGANIC CARBON TRANSPORTER SUBUNIT DABB-RELATED"/>
    <property type="match status" value="1"/>
</dbReference>
<feature type="transmembrane region" description="Helical" evidence="6">
    <location>
        <begin position="158"/>
        <end position="178"/>
    </location>
</feature>
<dbReference type="RefSeq" id="WP_307484644.1">
    <property type="nucleotide sequence ID" value="NZ_JAUTBF010000001.1"/>
</dbReference>
<accession>A0ABU0TWS6</accession>
<feature type="signal peptide" evidence="7">
    <location>
        <begin position="1"/>
        <end position="28"/>
    </location>
</feature>
<keyword evidence="3 6" id="KW-1133">Transmembrane helix</keyword>
<feature type="transmembrane region" description="Helical" evidence="6">
    <location>
        <begin position="409"/>
        <end position="433"/>
    </location>
</feature>
<feature type="chain" id="PRO_5046235052" evidence="7">
    <location>
        <begin position="29"/>
        <end position="505"/>
    </location>
</feature>
<organism evidence="10 11">
    <name type="scientific">Microbacterium trichothecenolyticum</name>
    <name type="common">Aureobacterium trichothecenolyticum</name>
    <dbReference type="NCBI Taxonomy" id="69370"/>
    <lineage>
        <taxon>Bacteria</taxon>
        <taxon>Bacillati</taxon>
        <taxon>Actinomycetota</taxon>
        <taxon>Actinomycetes</taxon>
        <taxon>Micrococcales</taxon>
        <taxon>Microbacteriaceae</taxon>
        <taxon>Microbacterium</taxon>
    </lineage>
</organism>
<gene>
    <name evidence="10" type="ORF">QE412_002696</name>
</gene>
<dbReference type="InterPro" id="IPR001516">
    <property type="entry name" value="Proton_antipo_N"/>
</dbReference>
<feature type="transmembrane region" description="Helical" evidence="6">
    <location>
        <begin position="190"/>
        <end position="209"/>
    </location>
</feature>
<feature type="domain" description="NADH-Ubiquinone oxidoreductase (complex I) chain 5 N-terminal" evidence="9">
    <location>
        <begin position="68"/>
        <end position="102"/>
    </location>
</feature>
<feature type="transmembrane region" description="Helical" evidence="6">
    <location>
        <begin position="253"/>
        <end position="276"/>
    </location>
</feature>
<dbReference type="Pfam" id="PF00361">
    <property type="entry name" value="Proton_antipo_M"/>
    <property type="match status" value="1"/>
</dbReference>
<dbReference type="InterPro" id="IPR001750">
    <property type="entry name" value="ND/Mrp_TM"/>
</dbReference>
<evidence type="ECO:0000313" key="11">
    <source>
        <dbReference type="Proteomes" id="UP001226691"/>
    </source>
</evidence>
<keyword evidence="11" id="KW-1185">Reference proteome</keyword>
<protein>
    <submittedName>
        <fullName evidence="10">NAD(P)H-quinone oxidoreductase subunit 5</fullName>
    </submittedName>
</protein>
<keyword evidence="4 6" id="KW-0472">Membrane</keyword>
<evidence type="ECO:0000259" key="8">
    <source>
        <dbReference type="Pfam" id="PF00361"/>
    </source>
</evidence>
<evidence type="ECO:0000259" key="9">
    <source>
        <dbReference type="Pfam" id="PF00662"/>
    </source>
</evidence>
<keyword evidence="7" id="KW-0732">Signal</keyword>
<feature type="transmembrane region" description="Helical" evidence="6">
    <location>
        <begin position="102"/>
        <end position="123"/>
    </location>
</feature>
<feature type="transmembrane region" description="Helical" evidence="6">
    <location>
        <begin position="356"/>
        <end position="376"/>
    </location>
</feature>